<gene>
    <name evidence="1" type="ORF">L6164_010227</name>
</gene>
<dbReference type="EMBL" id="CM039429">
    <property type="protein sequence ID" value="KAI4349663.1"/>
    <property type="molecule type" value="Genomic_DNA"/>
</dbReference>
<proteinExistence type="predicted"/>
<evidence type="ECO:0000313" key="2">
    <source>
        <dbReference type="Proteomes" id="UP000828941"/>
    </source>
</evidence>
<keyword evidence="2" id="KW-1185">Reference proteome</keyword>
<protein>
    <submittedName>
        <fullName evidence="1">Uncharacterized protein</fullName>
    </submittedName>
</protein>
<dbReference type="Proteomes" id="UP000828941">
    <property type="component" value="Chromosome 4"/>
</dbReference>
<sequence length="446" mass="48875">MEEEEYANAPCSSLAVETIIRVGTAGGIWGLCAAPSDARKRGLSGLAQASFVASSVGRFGFSCGIISGIYVMTRCGLQKYRRQDDWVNGVIAGAIAGAAVAASGRTHSRRHIIEMAGLVSAFSAAADILRGIAEECSSSPVNGCLFLLQRPLSSFAMVMAWNALQGSPSTFDGFNSAQRSLECGVRLACAGYAVFGIDYQGHGQSQGTRCYINKFDNRVNDCYDFFKSVIELKEYKGKAKFLYGESMGGAVALLLHKKYPSFWDGAVLVAPMCKISEKVKPHPVVVNILFKIEDIIPKWKIVPAKDVIDSAFRDPAKRQRMRRNKLIYQEKPRVKTALEMLRTSMSLEDSLHEVALPFLVMHGEADTVTDPEVSRALYDRASSKDKTIKLYPGMWHALTAGESDDNIETVFADIIAWLDKHASNAGFDPEPVYNSNFGIDDCFITR</sequence>
<evidence type="ECO:0000313" key="1">
    <source>
        <dbReference type="EMBL" id="KAI4349663.1"/>
    </source>
</evidence>
<name>A0ACB9PM73_BAUVA</name>
<reference evidence="1 2" key="1">
    <citation type="journal article" date="2022" name="DNA Res.">
        <title>Chromosomal-level genome assembly of the orchid tree Bauhinia variegata (Leguminosae; Cercidoideae) supports the allotetraploid origin hypothesis of Bauhinia.</title>
        <authorList>
            <person name="Zhong Y."/>
            <person name="Chen Y."/>
            <person name="Zheng D."/>
            <person name="Pang J."/>
            <person name="Liu Y."/>
            <person name="Luo S."/>
            <person name="Meng S."/>
            <person name="Qian L."/>
            <person name="Wei D."/>
            <person name="Dai S."/>
            <person name="Zhou R."/>
        </authorList>
    </citation>
    <scope>NUCLEOTIDE SEQUENCE [LARGE SCALE GENOMIC DNA]</scope>
    <source>
        <strain evidence="1">BV-YZ2020</strain>
    </source>
</reference>
<accession>A0ACB9PM73</accession>
<comment type="caution">
    <text evidence="1">The sequence shown here is derived from an EMBL/GenBank/DDBJ whole genome shotgun (WGS) entry which is preliminary data.</text>
</comment>
<organism evidence="1 2">
    <name type="scientific">Bauhinia variegata</name>
    <name type="common">Purple orchid tree</name>
    <name type="synonym">Phanera variegata</name>
    <dbReference type="NCBI Taxonomy" id="167791"/>
    <lineage>
        <taxon>Eukaryota</taxon>
        <taxon>Viridiplantae</taxon>
        <taxon>Streptophyta</taxon>
        <taxon>Embryophyta</taxon>
        <taxon>Tracheophyta</taxon>
        <taxon>Spermatophyta</taxon>
        <taxon>Magnoliopsida</taxon>
        <taxon>eudicotyledons</taxon>
        <taxon>Gunneridae</taxon>
        <taxon>Pentapetalae</taxon>
        <taxon>rosids</taxon>
        <taxon>fabids</taxon>
        <taxon>Fabales</taxon>
        <taxon>Fabaceae</taxon>
        <taxon>Cercidoideae</taxon>
        <taxon>Cercideae</taxon>
        <taxon>Bauhiniinae</taxon>
        <taxon>Bauhinia</taxon>
    </lineage>
</organism>